<organism evidence="2 3">
    <name type="scientific">Carex littledalei</name>
    <dbReference type="NCBI Taxonomy" id="544730"/>
    <lineage>
        <taxon>Eukaryota</taxon>
        <taxon>Viridiplantae</taxon>
        <taxon>Streptophyta</taxon>
        <taxon>Embryophyta</taxon>
        <taxon>Tracheophyta</taxon>
        <taxon>Spermatophyta</taxon>
        <taxon>Magnoliopsida</taxon>
        <taxon>Liliopsida</taxon>
        <taxon>Poales</taxon>
        <taxon>Cyperaceae</taxon>
        <taxon>Cyperoideae</taxon>
        <taxon>Cariceae</taxon>
        <taxon>Carex</taxon>
        <taxon>Carex subgen. Euthyceras</taxon>
    </lineage>
</organism>
<feature type="domain" description="Molybdenum cofactor sulfurase middle" evidence="1">
    <location>
        <begin position="10"/>
        <end position="45"/>
    </location>
</feature>
<dbReference type="OrthoDB" id="17255at2759"/>
<name>A0A833QH99_9POAL</name>
<dbReference type="InterPro" id="IPR005303">
    <property type="entry name" value="MOCOS_middle"/>
</dbReference>
<dbReference type="Pfam" id="PF03476">
    <property type="entry name" value="MOSC_N"/>
    <property type="match status" value="1"/>
</dbReference>
<accession>A0A833QH99</accession>
<reference evidence="2" key="1">
    <citation type="submission" date="2020-01" db="EMBL/GenBank/DDBJ databases">
        <title>Genome sequence of Kobresia littledalei, the first chromosome-level genome in the family Cyperaceae.</title>
        <authorList>
            <person name="Qu G."/>
        </authorList>
    </citation>
    <scope>NUCLEOTIDE SEQUENCE</scope>
    <source>
        <strain evidence="2">C.B.Clarke</strain>
        <tissue evidence="2">Leaf</tissue>
    </source>
</reference>
<evidence type="ECO:0000313" key="3">
    <source>
        <dbReference type="Proteomes" id="UP000623129"/>
    </source>
</evidence>
<evidence type="ECO:0000259" key="1">
    <source>
        <dbReference type="Pfam" id="PF03476"/>
    </source>
</evidence>
<proteinExistence type="predicted"/>
<dbReference type="Proteomes" id="UP000623129">
    <property type="component" value="Unassembled WGS sequence"/>
</dbReference>
<keyword evidence="3" id="KW-1185">Reference proteome</keyword>
<dbReference type="SUPFAM" id="SSF141673">
    <property type="entry name" value="MOSC N-terminal domain-like"/>
    <property type="match status" value="1"/>
</dbReference>
<evidence type="ECO:0000313" key="2">
    <source>
        <dbReference type="EMBL" id="KAF3321052.1"/>
    </source>
</evidence>
<dbReference type="EMBL" id="SWLB01000027">
    <property type="protein sequence ID" value="KAF3321052.1"/>
    <property type="molecule type" value="Genomic_DNA"/>
</dbReference>
<protein>
    <submittedName>
        <fullName evidence="2">Mitochondrial amidoxime reducing component 2</fullName>
    </submittedName>
</protein>
<sequence length="98" mass="11274">MMKYVGIPKSAGFRWDRQWLVVNSKGKAYTQRVEPKLALVEIEMPNGAFDEGWEPTVYFRQNMVWQDSLLRTMNGKLVKVGDPVYVAREYASCDDVPA</sequence>
<gene>
    <name evidence="2" type="ORF">FCM35_KLT14305</name>
</gene>
<comment type="caution">
    <text evidence="2">The sequence shown here is derived from an EMBL/GenBank/DDBJ whole genome shotgun (WGS) entry which is preliminary data.</text>
</comment>
<dbReference type="AlphaFoldDB" id="A0A833QH99"/>